<sequence length="312" mass="36034">MSQKQWKLSDVGSLVGKGLKKLSSPHRSKLAIDEDVERLKVWLGQEQHLPNDVDPEWLTAFVVGTKSLEVAKQKLEAFFTLRAKLPQLFHFSKRDPFHEDFKNASKALKIYFLPKPTPEGYRVLIISEGENFIGNFVHSQCTVRLTMLMETAMSLWPDMTGLITVTDMKGVPKAFLTKMNPTSIAYYFHWFQNAMPLKIKRGVLFNSPTFMNIIVNTLLKPFMKSKMYNRFIITSDGDKALKKFVDEELLPSDYGGKEPTAEFLNDQWNSILEERRDWFMKTSTLVADEEKRLPDIYGTYGIQGTFRRLELD</sequence>
<dbReference type="Gene3D" id="3.40.525.10">
    <property type="entry name" value="CRAL-TRIO lipid binding domain"/>
    <property type="match status" value="1"/>
</dbReference>
<evidence type="ECO:0000313" key="3">
    <source>
        <dbReference type="Proteomes" id="UP001152798"/>
    </source>
</evidence>
<gene>
    <name evidence="2" type="ORF">NEZAVI_LOCUS3537</name>
</gene>
<dbReference type="PROSITE" id="PS50191">
    <property type="entry name" value="CRAL_TRIO"/>
    <property type="match status" value="1"/>
</dbReference>
<dbReference type="CDD" id="cd00170">
    <property type="entry name" value="SEC14"/>
    <property type="match status" value="1"/>
</dbReference>
<dbReference type="Pfam" id="PF00650">
    <property type="entry name" value="CRAL_TRIO"/>
    <property type="match status" value="1"/>
</dbReference>
<keyword evidence="3" id="KW-1185">Reference proteome</keyword>
<dbReference type="SUPFAM" id="SSF52087">
    <property type="entry name" value="CRAL/TRIO domain"/>
    <property type="match status" value="1"/>
</dbReference>
<dbReference type="OrthoDB" id="6682367at2759"/>
<dbReference type="InterPro" id="IPR036865">
    <property type="entry name" value="CRAL-TRIO_dom_sf"/>
</dbReference>
<feature type="domain" description="CRAL-TRIO" evidence="1">
    <location>
        <begin position="98"/>
        <end position="262"/>
    </location>
</feature>
<proteinExistence type="predicted"/>
<dbReference type="InterPro" id="IPR001251">
    <property type="entry name" value="CRAL-TRIO_dom"/>
</dbReference>
<dbReference type="GO" id="GO:1902936">
    <property type="term" value="F:phosphatidylinositol bisphosphate binding"/>
    <property type="evidence" value="ECO:0007669"/>
    <property type="project" value="TreeGrafter"/>
</dbReference>
<name>A0A9P0E2Q1_NEZVI</name>
<accession>A0A9P0E2Q1</accession>
<dbReference type="EMBL" id="OV725078">
    <property type="protein sequence ID" value="CAH1392769.1"/>
    <property type="molecule type" value="Genomic_DNA"/>
</dbReference>
<dbReference type="PANTHER" id="PTHR10174:SF224">
    <property type="entry name" value="RETINOL-BINDING PROTEIN PINTA"/>
    <property type="match status" value="1"/>
</dbReference>
<protein>
    <recommendedName>
        <fullName evidence="1">CRAL-TRIO domain-containing protein</fullName>
    </recommendedName>
</protein>
<dbReference type="Proteomes" id="UP001152798">
    <property type="component" value="Chromosome 2"/>
</dbReference>
<dbReference type="AlphaFoldDB" id="A0A9P0E2Q1"/>
<dbReference type="SMART" id="SM00516">
    <property type="entry name" value="SEC14"/>
    <property type="match status" value="1"/>
</dbReference>
<evidence type="ECO:0000313" key="2">
    <source>
        <dbReference type="EMBL" id="CAH1392769.1"/>
    </source>
</evidence>
<dbReference type="GO" id="GO:0016020">
    <property type="term" value="C:membrane"/>
    <property type="evidence" value="ECO:0007669"/>
    <property type="project" value="TreeGrafter"/>
</dbReference>
<evidence type="ECO:0000259" key="1">
    <source>
        <dbReference type="PROSITE" id="PS50191"/>
    </source>
</evidence>
<organism evidence="2 3">
    <name type="scientific">Nezara viridula</name>
    <name type="common">Southern green stink bug</name>
    <name type="synonym">Cimex viridulus</name>
    <dbReference type="NCBI Taxonomy" id="85310"/>
    <lineage>
        <taxon>Eukaryota</taxon>
        <taxon>Metazoa</taxon>
        <taxon>Ecdysozoa</taxon>
        <taxon>Arthropoda</taxon>
        <taxon>Hexapoda</taxon>
        <taxon>Insecta</taxon>
        <taxon>Pterygota</taxon>
        <taxon>Neoptera</taxon>
        <taxon>Paraneoptera</taxon>
        <taxon>Hemiptera</taxon>
        <taxon>Heteroptera</taxon>
        <taxon>Panheteroptera</taxon>
        <taxon>Pentatomomorpha</taxon>
        <taxon>Pentatomoidea</taxon>
        <taxon>Pentatomidae</taxon>
        <taxon>Pentatominae</taxon>
        <taxon>Nezara</taxon>
    </lineage>
</organism>
<reference evidence="2" key="1">
    <citation type="submission" date="2022-01" db="EMBL/GenBank/DDBJ databases">
        <authorList>
            <person name="King R."/>
        </authorList>
    </citation>
    <scope>NUCLEOTIDE SEQUENCE</scope>
</reference>
<dbReference type="PANTHER" id="PTHR10174">
    <property type="entry name" value="ALPHA-TOCOPHEROL TRANSFER PROTEIN-RELATED"/>
    <property type="match status" value="1"/>
</dbReference>